<protein>
    <submittedName>
        <fullName evidence="2">Putative secreted protein with PEP-CTERM sorting signal</fullName>
    </submittedName>
</protein>
<gene>
    <name evidence="2" type="ORF">EI77_02254</name>
</gene>
<evidence type="ECO:0000313" key="3">
    <source>
        <dbReference type="Proteomes" id="UP000295662"/>
    </source>
</evidence>
<sequence length="591" mass="59107">MAHLILHHACLRSALHLIKKCPASLLTLALLQSPLEAASLWWDALPSTANGASNAGTGGWFTTGTWDKGSDNGYQTWVDNNDAIINGTSTVQINANVIANTLSVTGNVNLQALNATPVIPVFTLTNGGSIANNATMNFGGNATTAGAALDVRLGGDINTSVTGTRGTLTLSAGSTISSNLTGTTRTIYANVSLGNGPGSFLGTFGNVDLPGTIAISGNMGSGGGTTRIFGIASGTTVEVAGNYTSLSAGASGTGGLRVQGGGTLKVNGMTTGANPAPNLGNFIVGTGTDATTLELTCNGVMTSANSDNTPGIVGTMASNITIGSANSTFRVNSTFSGSATAGVQTMSGVISGTGKLVQQGAGTLALTNTNTYTGTTTVSGGVLQVGRAGAGSTGTGSVTVETGGTILGTGIVRGSSFTAQSGSIIHAGDGLATTDFGSLRFTPSSGSGSFNFAAGSSTLLGLNPGGSGDLLSFDGLSGGTLTFNGNLTITAPGYVPTSEETFNLLDWANLTTTFASRYASSSYSDFLLGNGDDNLGFDLPNIAGSGYGWDISQFITNGTISTVFIIPEPGRTSLIFGGVFGLWMRRRRPVA</sequence>
<keyword evidence="3" id="KW-1185">Reference proteome</keyword>
<name>A0A4R7S1P5_9BACT</name>
<reference evidence="2 3" key="1">
    <citation type="submission" date="2019-03" db="EMBL/GenBank/DDBJ databases">
        <title>Genomic Encyclopedia of Archaeal and Bacterial Type Strains, Phase II (KMG-II): from individual species to whole genera.</title>
        <authorList>
            <person name="Goeker M."/>
        </authorList>
    </citation>
    <scope>NUCLEOTIDE SEQUENCE [LARGE SCALE GENOMIC DNA]</scope>
    <source>
        <strain evidence="2 3">ATCC 25309</strain>
    </source>
</reference>
<evidence type="ECO:0000256" key="1">
    <source>
        <dbReference type="ARBA" id="ARBA00022729"/>
    </source>
</evidence>
<keyword evidence="1" id="KW-0732">Signal</keyword>
<proteinExistence type="predicted"/>
<evidence type="ECO:0000313" key="2">
    <source>
        <dbReference type="EMBL" id="TDU71135.1"/>
    </source>
</evidence>
<organism evidence="2 3">
    <name type="scientific">Prosthecobacter fusiformis</name>
    <dbReference type="NCBI Taxonomy" id="48464"/>
    <lineage>
        <taxon>Bacteria</taxon>
        <taxon>Pseudomonadati</taxon>
        <taxon>Verrucomicrobiota</taxon>
        <taxon>Verrucomicrobiia</taxon>
        <taxon>Verrucomicrobiales</taxon>
        <taxon>Verrucomicrobiaceae</taxon>
        <taxon>Prosthecobacter</taxon>
    </lineage>
</organism>
<dbReference type="Proteomes" id="UP000295662">
    <property type="component" value="Unassembled WGS sequence"/>
</dbReference>
<dbReference type="AlphaFoldDB" id="A0A4R7S1P5"/>
<dbReference type="Pfam" id="PF12951">
    <property type="entry name" value="PATR"/>
    <property type="match status" value="1"/>
</dbReference>
<comment type="caution">
    <text evidence="2">The sequence shown here is derived from an EMBL/GenBank/DDBJ whole genome shotgun (WGS) entry which is preliminary data.</text>
</comment>
<accession>A0A4R7S1P5</accession>
<dbReference type="RefSeq" id="WP_166647186.1">
    <property type="nucleotide sequence ID" value="NZ_SOCA01000003.1"/>
</dbReference>
<dbReference type="EMBL" id="SOCA01000003">
    <property type="protein sequence ID" value="TDU71135.1"/>
    <property type="molecule type" value="Genomic_DNA"/>
</dbReference>
<dbReference type="InterPro" id="IPR013425">
    <property type="entry name" value="Autotrns_rpt"/>
</dbReference>
<dbReference type="NCBIfam" id="TIGR02601">
    <property type="entry name" value="autotrns_rpt"/>
    <property type="match status" value="1"/>
</dbReference>